<keyword evidence="3" id="KW-1185">Reference proteome</keyword>
<gene>
    <name evidence="1" type="ORF">C1SCF055_LOCUS2318</name>
</gene>
<reference evidence="2" key="2">
    <citation type="submission" date="2024-04" db="EMBL/GenBank/DDBJ databases">
        <authorList>
            <person name="Chen Y."/>
            <person name="Shah S."/>
            <person name="Dougan E. K."/>
            <person name="Thang M."/>
            <person name="Chan C."/>
        </authorList>
    </citation>
    <scope>NUCLEOTIDE SEQUENCE [LARGE SCALE GENOMIC DNA]</scope>
</reference>
<accession>A0A9P1BI36</accession>
<name>A0A9P1BI36_9DINO</name>
<protein>
    <submittedName>
        <fullName evidence="1">Uncharacterized protein</fullName>
    </submittedName>
</protein>
<reference evidence="1" key="1">
    <citation type="submission" date="2022-10" db="EMBL/GenBank/DDBJ databases">
        <authorList>
            <person name="Chen Y."/>
            <person name="Dougan E. K."/>
            <person name="Chan C."/>
            <person name="Rhodes N."/>
            <person name="Thang M."/>
        </authorList>
    </citation>
    <scope>NUCLEOTIDE SEQUENCE</scope>
</reference>
<evidence type="ECO:0000313" key="1">
    <source>
        <dbReference type="EMBL" id="CAI3973869.1"/>
    </source>
</evidence>
<dbReference type="AlphaFoldDB" id="A0A9P1BI36"/>
<organism evidence="1">
    <name type="scientific">Cladocopium goreaui</name>
    <dbReference type="NCBI Taxonomy" id="2562237"/>
    <lineage>
        <taxon>Eukaryota</taxon>
        <taxon>Sar</taxon>
        <taxon>Alveolata</taxon>
        <taxon>Dinophyceae</taxon>
        <taxon>Suessiales</taxon>
        <taxon>Symbiodiniaceae</taxon>
        <taxon>Cladocopium</taxon>
    </lineage>
</organism>
<dbReference type="Proteomes" id="UP001152797">
    <property type="component" value="Unassembled WGS sequence"/>
</dbReference>
<dbReference type="EMBL" id="CAMXCT020000103">
    <property type="protein sequence ID" value="CAL1127244.1"/>
    <property type="molecule type" value="Genomic_DNA"/>
</dbReference>
<evidence type="ECO:0000313" key="2">
    <source>
        <dbReference type="EMBL" id="CAL1127244.1"/>
    </source>
</evidence>
<dbReference type="EMBL" id="CAMXCT030000103">
    <property type="protein sequence ID" value="CAL4761181.1"/>
    <property type="molecule type" value="Genomic_DNA"/>
</dbReference>
<evidence type="ECO:0000313" key="3">
    <source>
        <dbReference type="Proteomes" id="UP001152797"/>
    </source>
</evidence>
<proteinExistence type="predicted"/>
<comment type="caution">
    <text evidence="1">The sequence shown here is derived from an EMBL/GenBank/DDBJ whole genome shotgun (WGS) entry which is preliminary data.</text>
</comment>
<sequence>MLAQQLNWWGPGTFQEQLEKAYQDFVAYCRTKKLGHSQPPFKLSKVKMKKTGEIMLAAKAWNGRVVCSWLADTMVLACAGADPGFDEGRLFLESHAATSMAQFFWLTESNPRELCEEEAHKIYASGHEFLRSYRSLCTISARQNKHEFPLKPKYHAFLHVLREVKRFRKNPRFTHTYIDEDAMLWAKSTSRFSHPKKRAIWLIKCQRLRLKVMKHKMKQLLKGANR</sequence>
<dbReference type="EMBL" id="CAMXCT010000103">
    <property type="protein sequence ID" value="CAI3973869.1"/>
    <property type="molecule type" value="Genomic_DNA"/>
</dbReference>
<dbReference type="OrthoDB" id="425759at2759"/>